<dbReference type="InterPro" id="IPR018232">
    <property type="entry name" value="Glyco_hydro_37_CS"/>
</dbReference>
<keyword evidence="9" id="KW-0472">Membrane</keyword>
<evidence type="ECO:0000256" key="4">
    <source>
        <dbReference type="ARBA" id="ARBA00019905"/>
    </source>
</evidence>
<comment type="catalytic activity">
    <reaction evidence="1">
        <text>alpha,alpha-trehalose + H2O = alpha-D-glucose + beta-D-glucose</text>
        <dbReference type="Rhea" id="RHEA:32675"/>
        <dbReference type="ChEBI" id="CHEBI:15377"/>
        <dbReference type="ChEBI" id="CHEBI:15903"/>
        <dbReference type="ChEBI" id="CHEBI:16551"/>
        <dbReference type="ChEBI" id="CHEBI:17925"/>
        <dbReference type="EC" id="3.2.1.28"/>
    </reaction>
</comment>
<feature type="non-terminal residue" evidence="10">
    <location>
        <position position="1"/>
    </location>
</feature>
<evidence type="ECO:0000256" key="3">
    <source>
        <dbReference type="ARBA" id="ARBA00012757"/>
    </source>
</evidence>
<evidence type="ECO:0000256" key="6">
    <source>
        <dbReference type="ARBA" id="ARBA00023295"/>
    </source>
</evidence>
<keyword evidence="9" id="KW-0812">Transmembrane</keyword>
<evidence type="ECO:0000256" key="1">
    <source>
        <dbReference type="ARBA" id="ARBA00001576"/>
    </source>
</evidence>
<evidence type="ECO:0000256" key="2">
    <source>
        <dbReference type="ARBA" id="ARBA00005615"/>
    </source>
</evidence>
<name>A0A1B6MTE6_9HEMI</name>
<dbReference type="InterPro" id="IPR008928">
    <property type="entry name" value="6-hairpin_glycosidase_sf"/>
</dbReference>
<evidence type="ECO:0000256" key="5">
    <source>
        <dbReference type="ARBA" id="ARBA00022801"/>
    </source>
</evidence>
<dbReference type="EC" id="3.2.1.28" evidence="3"/>
<evidence type="ECO:0000256" key="7">
    <source>
        <dbReference type="ARBA" id="ARBA00030473"/>
    </source>
</evidence>
<feature type="transmembrane region" description="Helical" evidence="9">
    <location>
        <begin position="25"/>
        <end position="48"/>
    </location>
</feature>
<dbReference type="SUPFAM" id="SSF48208">
    <property type="entry name" value="Six-hairpin glycosidases"/>
    <property type="match status" value="1"/>
</dbReference>
<sequence length="239" mass="27304">CLCQFVLFCQSGYLASVKWDRAGKIVMLSTFGLMLFGIVFFGVVVVGVPGLHLLKKGLTSLPPPCDSNVYCQGVLLHDVQLARLYPDSKTFVDMKLKFSEDEVISKYDELRKQFGGKAPPREKIQEFVEENFENGDELEEWTPTDFNPKPSLVDRVTDPLLKTWVEQLNQIFLSLSRKVKADVKVNPGLYSLLYVPNGFIVPGGRFRELYYWDTYWIINGLLLCDMTTTARGVIENFFY</sequence>
<dbReference type="GO" id="GO:0004555">
    <property type="term" value="F:alpha,alpha-trehalase activity"/>
    <property type="evidence" value="ECO:0007669"/>
    <property type="project" value="UniProtKB-EC"/>
</dbReference>
<evidence type="ECO:0000313" key="10">
    <source>
        <dbReference type="EMBL" id="JAT39165.1"/>
    </source>
</evidence>
<accession>A0A1B6MTE6</accession>
<keyword evidence="5" id="KW-0378">Hydrolase</keyword>
<reference evidence="10" key="1">
    <citation type="submission" date="2015-11" db="EMBL/GenBank/DDBJ databases">
        <title>De novo transcriptome assembly of four potential Pierce s Disease insect vectors from Arizona vineyards.</title>
        <authorList>
            <person name="Tassone E.E."/>
        </authorList>
    </citation>
    <scope>NUCLEOTIDE SEQUENCE</scope>
</reference>
<dbReference type="Gene3D" id="1.50.10.10">
    <property type="match status" value="1"/>
</dbReference>
<organism evidence="10">
    <name type="scientific">Graphocephala atropunctata</name>
    <dbReference type="NCBI Taxonomy" id="36148"/>
    <lineage>
        <taxon>Eukaryota</taxon>
        <taxon>Metazoa</taxon>
        <taxon>Ecdysozoa</taxon>
        <taxon>Arthropoda</taxon>
        <taxon>Hexapoda</taxon>
        <taxon>Insecta</taxon>
        <taxon>Pterygota</taxon>
        <taxon>Neoptera</taxon>
        <taxon>Paraneoptera</taxon>
        <taxon>Hemiptera</taxon>
        <taxon>Auchenorrhyncha</taxon>
        <taxon>Membracoidea</taxon>
        <taxon>Cicadellidae</taxon>
        <taxon>Cicadellinae</taxon>
        <taxon>Cicadellini</taxon>
        <taxon>Graphocephala</taxon>
    </lineage>
</organism>
<dbReference type="PROSITE" id="PS00927">
    <property type="entry name" value="TREHALASE_1"/>
    <property type="match status" value="1"/>
</dbReference>
<dbReference type="InterPro" id="IPR012341">
    <property type="entry name" value="6hp_glycosidase-like_sf"/>
</dbReference>
<dbReference type="GO" id="GO:0005993">
    <property type="term" value="P:trehalose catabolic process"/>
    <property type="evidence" value="ECO:0007669"/>
    <property type="project" value="TreeGrafter"/>
</dbReference>
<keyword evidence="6" id="KW-0326">Glycosidase</keyword>
<keyword evidence="9" id="KW-1133">Transmembrane helix</keyword>
<dbReference type="EMBL" id="GEBQ01000812">
    <property type="protein sequence ID" value="JAT39165.1"/>
    <property type="molecule type" value="Transcribed_RNA"/>
</dbReference>
<comment type="similarity">
    <text evidence="2">Belongs to the glycosyl hydrolase 37 family.</text>
</comment>
<dbReference type="PANTHER" id="PTHR23403">
    <property type="entry name" value="TREHALASE"/>
    <property type="match status" value="1"/>
</dbReference>
<dbReference type="PANTHER" id="PTHR23403:SF1">
    <property type="entry name" value="TREHALASE"/>
    <property type="match status" value="1"/>
</dbReference>
<feature type="non-terminal residue" evidence="10">
    <location>
        <position position="239"/>
    </location>
</feature>
<dbReference type="Pfam" id="PF01204">
    <property type="entry name" value="Trehalase"/>
    <property type="match status" value="1"/>
</dbReference>
<dbReference type="InterPro" id="IPR001661">
    <property type="entry name" value="Glyco_hydro_37"/>
</dbReference>
<proteinExistence type="inferred from homology"/>
<evidence type="ECO:0000256" key="8">
    <source>
        <dbReference type="ARBA" id="ARBA00031637"/>
    </source>
</evidence>
<protein>
    <recommendedName>
        <fullName evidence="4">Trehalase</fullName>
        <ecNumber evidence="3">3.2.1.28</ecNumber>
    </recommendedName>
    <alternativeName>
        <fullName evidence="7">Alpha,alpha-trehalase</fullName>
    </alternativeName>
    <alternativeName>
        <fullName evidence="8">Alpha,alpha-trehalose glucohydrolase</fullName>
    </alternativeName>
</protein>
<dbReference type="AlphaFoldDB" id="A0A1B6MTE6"/>
<gene>
    <name evidence="10" type="ORF">g.33865</name>
</gene>
<evidence type="ECO:0000256" key="9">
    <source>
        <dbReference type="SAM" id="Phobius"/>
    </source>
</evidence>